<dbReference type="FunFam" id="3.40.50.1000:FF:000081">
    <property type="entry name" value="Haloacid dehalogenase like hydrolase domain containing 5"/>
    <property type="match status" value="1"/>
</dbReference>
<dbReference type="GO" id="GO:0046474">
    <property type="term" value="P:glycerophospholipid biosynthetic process"/>
    <property type="evidence" value="ECO:0007669"/>
    <property type="project" value="TreeGrafter"/>
</dbReference>
<comment type="caution">
    <text evidence="3">The sequence shown here is derived from an EMBL/GenBank/DDBJ whole genome shotgun (WGS) entry which is preliminary data.</text>
</comment>
<organism evidence="3 4">
    <name type="scientific">Dimorphilus gyrociliatus</name>
    <dbReference type="NCBI Taxonomy" id="2664684"/>
    <lineage>
        <taxon>Eukaryota</taxon>
        <taxon>Metazoa</taxon>
        <taxon>Spiralia</taxon>
        <taxon>Lophotrochozoa</taxon>
        <taxon>Annelida</taxon>
        <taxon>Polychaeta</taxon>
        <taxon>Polychaeta incertae sedis</taxon>
        <taxon>Dinophilidae</taxon>
        <taxon>Dimorphilus</taxon>
    </lineage>
</organism>
<protein>
    <recommendedName>
        <fullName evidence="2">Haloacid dehalogenase-like hydrolase domain-containing 5</fullName>
    </recommendedName>
</protein>
<name>A0A7I8VJV9_9ANNE</name>
<dbReference type="Pfam" id="PF13344">
    <property type="entry name" value="Hydrolase_6"/>
    <property type="match status" value="1"/>
</dbReference>
<evidence type="ECO:0000256" key="1">
    <source>
        <dbReference type="ARBA" id="ARBA00022729"/>
    </source>
</evidence>
<keyword evidence="4" id="KW-1185">Reference proteome</keyword>
<evidence type="ECO:0000313" key="4">
    <source>
        <dbReference type="Proteomes" id="UP000549394"/>
    </source>
</evidence>
<dbReference type="GO" id="GO:0005739">
    <property type="term" value="C:mitochondrion"/>
    <property type="evidence" value="ECO:0007669"/>
    <property type="project" value="TreeGrafter"/>
</dbReference>
<dbReference type="InterPro" id="IPR006353">
    <property type="entry name" value="HAD-SF_hydro_IIA_CECR5"/>
</dbReference>
<dbReference type="InterPro" id="IPR006357">
    <property type="entry name" value="HAD-SF_hydro_IIA"/>
</dbReference>
<accession>A0A7I8VJV9</accession>
<dbReference type="Proteomes" id="UP000549394">
    <property type="component" value="Unassembled WGS sequence"/>
</dbReference>
<dbReference type="PANTHER" id="PTHR14269">
    <property type="entry name" value="CDP-DIACYLGLYCEROL--GLYCEROL-3-PHOSPHATE 3-PHOSPHATIDYLTRANSFERASE-RELATED"/>
    <property type="match status" value="1"/>
</dbReference>
<dbReference type="Gene3D" id="3.40.50.1000">
    <property type="entry name" value="HAD superfamily/HAD-like"/>
    <property type="match status" value="2"/>
</dbReference>
<dbReference type="PANTHER" id="PTHR14269:SF4">
    <property type="entry name" value="CAT EYE SYNDROME CRITICAL REGION PROTEIN 5"/>
    <property type="match status" value="1"/>
</dbReference>
<dbReference type="SUPFAM" id="SSF56784">
    <property type="entry name" value="HAD-like"/>
    <property type="match status" value="1"/>
</dbReference>
<gene>
    <name evidence="3" type="ORF">DGYR_LOCUS4958</name>
</gene>
<reference evidence="3 4" key="1">
    <citation type="submission" date="2020-08" db="EMBL/GenBank/DDBJ databases">
        <authorList>
            <person name="Hejnol A."/>
        </authorList>
    </citation>
    <scope>NUCLEOTIDE SEQUENCE [LARGE SCALE GENOMIC DNA]</scope>
</reference>
<dbReference type="OrthoDB" id="10251048at2759"/>
<proteinExistence type="predicted"/>
<dbReference type="NCBIfam" id="TIGR01456">
    <property type="entry name" value="CECR5"/>
    <property type="match status" value="1"/>
</dbReference>
<keyword evidence="1" id="KW-0732">Signal</keyword>
<dbReference type="EMBL" id="CAJFCJ010000006">
    <property type="protein sequence ID" value="CAD5116321.1"/>
    <property type="molecule type" value="Genomic_DNA"/>
</dbReference>
<dbReference type="AlphaFoldDB" id="A0A7I8VJV9"/>
<dbReference type="InterPro" id="IPR036412">
    <property type="entry name" value="HAD-like_sf"/>
</dbReference>
<dbReference type="InterPro" id="IPR050324">
    <property type="entry name" value="CDP-alcohol_PTase-I"/>
</dbReference>
<sequence length="413" mass="46980">MAVVCANRIFSSLNRFGQTCSLIQTGSQRRKISKIVNEPGVRPEFGILFDIDGVIVRGRQTLPRAKDAFRLLTDENREFWVPTVFVTNAGSALRQAKAAQLSKWVNAEVTENQVVMSHSPLKLFNQLFHKHVLVTGQGPVREIARNLGFQRVTTIETLRQAFPNLDMVDHSRRRAAPCAFEKYFPPIEAVVLFGEPIRWETNLQLIIDVLLTNGRPDKAPEKLPDPHIPVLACNTDLQWMAEACMPRLAHGSFLLCLESLYKKISGMDLKYTSLIGKPNEITYHHSECVLQEEAQKIGIDKSLRRIYFIGDNPDVDVYGANLYNQLIALRRQGQKRVAGGEDIIEDDDKWVDECNSVLVCTGVYNDMRDYNSQREISYVHRDYTADPRLRKPKMVAVDVYEAVHMILKKEGLL</sequence>
<evidence type="ECO:0000313" key="3">
    <source>
        <dbReference type="EMBL" id="CAD5116321.1"/>
    </source>
</evidence>
<dbReference type="InterPro" id="IPR023214">
    <property type="entry name" value="HAD_sf"/>
</dbReference>
<dbReference type="NCBIfam" id="TIGR01460">
    <property type="entry name" value="HAD-SF-IIA"/>
    <property type="match status" value="1"/>
</dbReference>
<evidence type="ECO:0000256" key="2">
    <source>
        <dbReference type="ARBA" id="ARBA00069384"/>
    </source>
</evidence>